<keyword evidence="2" id="KW-1185">Reference proteome</keyword>
<protein>
    <submittedName>
        <fullName evidence="1">Uncharacterized protein</fullName>
    </submittedName>
</protein>
<dbReference type="OrthoDB" id="6493232at2"/>
<name>A0A419NBR3_9GAMM</name>
<comment type="caution">
    <text evidence="1">The sequence shown here is derived from an EMBL/GenBank/DDBJ whole genome shotgun (WGS) entry which is preliminary data.</text>
</comment>
<evidence type="ECO:0000313" key="1">
    <source>
        <dbReference type="EMBL" id="RJT45644.1"/>
    </source>
</evidence>
<reference evidence="1 2" key="1">
    <citation type="submission" date="2018-09" db="EMBL/GenBank/DDBJ databases">
        <authorList>
            <person name="Le Fleche-Mateos A."/>
        </authorList>
    </citation>
    <scope>NUCLEOTIDE SEQUENCE [LARGE SCALE GENOMIC DNA]</scope>
    <source>
        <strain evidence="1 2">DSM 27399</strain>
    </source>
</reference>
<evidence type="ECO:0000313" key="2">
    <source>
        <dbReference type="Proteomes" id="UP000284908"/>
    </source>
</evidence>
<dbReference type="Proteomes" id="UP000284908">
    <property type="component" value="Unassembled WGS sequence"/>
</dbReference>
<dbReference type="EMBL" id="RAHH01000006">
    <property type="protein sequence ID" value="RJT45644.1"/>
    <property type="molecule type" value="Genomic_DNA"/>
</dbReference>
<proteinExistence type="predicted"/>
<dbReference type="AlphaFoldDB" id="A0A419NBR3"/>
<organism evidence="1 2">
    <name type="scientific">Rahnella woolbedingensis</name>
    <dbReference type="NCBI Taxonomy" id="1510574"/>
    <lineage>
        <taxon>Bacteria</taxon>
        <taxon>Pseudomonadati</taxon>
        <taxon>Pseudomonadota</taxon>
        <taxon>Gammaproteobacteria</taxon>
        <taxon>Enterobacterales</taxon>
        <taxon>Yersiniaceae</taxon>
        <taxon>Rahnella</taxon>
    </lineage>
</organism>
<gene>
    <name evidence="1" type="ORF">D6C13_05840</name>
</gene>
<sequence>MKNQDEFGGMRLLTDFQAAHSAFGEFVLLKSSFSDTLSGFLDFKAETYPDQQVMIRLSEAKALISELQKRVQYIEAGIEDASTSTTFLE</sequence>
<dbReference type="RefSeq" id="WP_120131886.1">
    <property type="nucleotide sequence ID" value="NZ_RAHH01000006.1"/>
</dbReference>
<accession>A0A419NBR3</accession>